<dbReference type="Pfam" id="PF12836">
    <property type="entry name" value="HHH_3"/>
    <property type="match status" value="3"/>
</dbReference>
<dbReference type="SUPFAM" id="SSF47781">
    <property type="entry name" value="RuvA domain 2-like"/>
    <property type="match status" value="3"/>
</dbReference>
<dbReference type="Proteomes" id="UP000620874">
    <property type="component" value="Unassembled WGS sequence"/>
</dbReference>
<dbReference type="InterPro" id="IPR051675">
    <property type="entry name" value="Endo/Exo/Phosphatase_dom_1"/>
</dbReference>
<proteinExistence type="predicted"/>
<keyword evidence="1" id="KW-0472">Membrane</keyword>
<evidence type="ECO:0000313" key="2">
    <source>
        <dbReference type="EMBL" id="MBD8041523.1"/>
    </source>
</evidence>
<keyword evidence="3" id="KW-1185">Reference proteome</keyword>
<comment type="caution">
    <text evidence="2">The sequence shown here is derived from an EMBL/GenBank/DDBJ whole genome shotgun (WGS) entry which is preliminary data.</text>
</comment>
<evidence type="ECO:0000313" key="3">
    <source>
        <dbReference type="Proteomes" id="UP000620874"/>
    </source>
</evidence>
<keyword evidence="1" id="KW-0812">Transmembrane</keyword>
<gene>
    <name evidence="2" type="ORF">H9625_13945</name>
</gene>
<dbReference type="Gene3D" id="1.10.150.280">
    <property type="entry name" value="AF1531-like domain"/>
    <property type="match status" value="2"/>
</dbReference>
<accession>A0ABR8YBD9</accession>
<dbReference type="RefSeq" id="WP_191764930.1">
    <property type="nucleotide sequence ID" value="NZ_JACSPP010000054.1"/>
</dbReference>
<dbReference type="PANTHER" id="PTHR21180:SF32">
    <property type="entry name" value="ENDONUCLEASE_EXONUCLEASE_PHOSPHATASE FAMILY DOMAIN-CONTAINING PROTEIN 1"/>
    <property type="match status" value="1"/>
</dbReference>
<organism evidence="2 3">
    <name type="scientific">Phocaeicola intestinalis</name>
    <dbReference type="NCBI Taxonomy" id="2762212"/>
    <lineage>
        <taxon>Bacteria</taxon>
        <taxon>Pseudomonadati</taxon>
        <taxon>Bacteroidota</taxon>
        <taxon>Bacteroidia</taxon>
        <taxon>Bacteroidales</taxon>
        <taxon>Bacteroidaceae</taxon>
        <taxon>Phocaeicola</taxon>
    </lineage>
</organism>
<sequence>MWKHFFYFSKADRRAIVMLLAVLILLVGGNLWLKEKQGKALLPSATDNESVDSFLANVRKKERLHRRSSPMHSSPTVTVLFPFDPNTADSTTLSDLGLSDFVISNILKYRAKGGIFRTPEAFRRIYGLTSEQYEALHPYVRIGIHNRLRRQDTAMSRSATVFRDSTTLYPVTVKYVEGTVIDLNMADTVMLKHIPGIGSGLARMIVAYRNRLGGFHAVSQLQEIPYIDTLVNRWFRITTPPFRKLRVNHSSLDRLRSHPYMDFYKAKAIIEYRRKRGNLKDIAQLSLFEEFSEEDLKRLIPYLSFE</sequence>
<dbReference type="InterPro" id="IPR010994">
    <property type="entry name" value="RuvA_2-like"/>
</dbReference>
<reference evidence="2 3" key="1">
    <citation type="submission" date="2020-08" db="EMBL/GenBank/DDBJ databases">
        <title>A Genomic Blueprint of the Chicken Gut Microbiome.</title>
        <authorList>
            <person name="Gilroy R."/>
            <person name="Ravi A."/>
            <person name="Getino M."/>
            <person name="Pursley I."/>
            <person name="Horton D.L."/>
            <person name="Alikhan N.-F."/>
            <person name="Baker D."/>
            <person name="Gharbi K."/>
            <person name="Hall N."/>
            <person name="Watson M."/>
            <person name="Adriaenssens E.M."/>
            <person name="Foster-Nyarko E."/>
            <person name="Jarju S."/>
            <person name="Secka A."/>
            <person name="Antonio M."/>
            <person name="Oren A."/>
            <person name="Chaudhuri R."/>
            <person name="La Ragione R.M."/>
            <person name="Hildebrand F."/>
            <person name="Pallen M.J."/>
        </authorList>
    </citation>
    <scope>NUCLEOTIDE SEQUENCE [LARGE SCALE GENOMIC DNA]</scope>
    <source>
        <strain evidence="2 3">Sa1CVN1</strain>
    </source>
</reference>
<dbReference type="EMBL" id="JACSPP010000054">
    <property type="protein sequence ID" value="MBD8041523.1"/>
    <property type="molecule type" value="Genomic_DNA"/>
</dbReference>
<protein>
    <submittedName>
        <fullName evidence="2">Helix-hairpin-helix domain-containing protein</fullName>
    </submittedName>
</protein>
<dbReference type="Gene3D" id="1.10.150.310">
    <property type="entry name" value="Tex RuvX-like domain-like"/>
    <property type="match status" value="1"/>
</dbReference>
<keyword evidence="1" id="KW-1133">Transmembrane helix</keyword>
<feature type="transmembrane region" description="Helical" evidence="1">
    <location>
        <begin position="15"/>
        <end position="33"/>
    </location>
</feature>
<name>A0ABR8YBD9_9BACT</name>
<evidence type="ECO:0000256" key="1">
    <source>
        <dbReference type="SAM" id="Phobius"/>
    </source>
</evidence>
<dbReference type="PANTHER" id="PTHR21180">
    <property type="entry name" value="ENDONUCLEASE/EXONUCLEASE/PHOSPHATASE FAMILY DOMAIN-CONTAINING PROTEIN 1"/>
    <property type="match status" value="1"/>
</dbReference>